<dbReference type="EMBL" id="BKCJ011860634">
    <property type="protein sequence ID" value="GFD59063.1"/>
    <property type="molecule type" value="Genomic_DNA"/>
</dbReference>
<dbReference type="AlphaFoldDB" id="A0A699XIQ1"/>
<name>A0A699XIQ1_TANCI</name>
<feature type="non-terminal residue" evidence="2">
    <location>
        <position position="1"/>
    </location>
</feature>
<protein>
    <submittedName>
        <fullName evidence="2">Uncharacterized protein</fullName>
    </submittedName>
</protein>
<evidence type="ECO:0000313" key="2">
    <source>
        <dbReference type="EMBL" id="GFD59063.1"/>
    </source>
</evidence>
<feature type="region of interest" description="Disordered" evidence="1">
    <location>
        <begin position="1"/>
        <end position="21"/>
    </location>
</feature>
<sequence length="63" mass="6922">VSAISSVSAASSKAPVSTLPNVDNLSDAMIYSFFESQSNSLQLDNKDLKQIDIDDLKEMDLKW</sequence>
<feature type="compositionally biased region" description="Low complexity" evidence="1">
    <location>
        <begin position="1"/>
        <end position="17"/>
    </location>
</feature>
<accession>A0A699XIQ1</accession>
<proteinExistence type="predicted"/>
<comment type="caution">
    <text evidence="2">The sequence shown here is derived from an EMBL/GenBank/DDBJ whole genome shotgun (WGS) entry which is preliminary data.</text>
</comment>
<gene>
    <name evidence="2" type="ORF">Tci_931032</name>
</gene>
<organism evidence="2">
    <name type="scientific">Tanacetum cinerariifolium</name>
    <name type="common">Dalmatian daisy</name>
    <name type="synonym">Chrysanthemum cinerariifolium</name>
    <dbReference type="NCBI Taxonomy" id="118510"/>
    <lineage>
        <taxon>Eukaryota</taxon>
        <taxon>Viridiplantae</taxon>
        <taxon>Streptophyta</taxon>
        <taxon>Embryophyta</taxon>
        <taxon>Tracheophyta</taxon>
        <taxon>Spermatophyta</taxon>
        <taxon>Magnoliopsida</taxon>
        <taxon>eudicotyledons</taxon>
        <taxon>Gunneridae</taxon>
        <taxon>Pentapetalae</taxon>
        <taxon>asterids</taxon>
        <taxon>campanulids</taxon>
        <taxon>Asterales</taxon>
        <taxon>Asteraceae</taxon>
        <taxon>Asteroideae</taxon>
        <taxon>Anthemideae</taxon>
        <taxon>Anthemidinae</taxon>
        <taxon>Tanacetum</taxon>
    </lineage>
</organism>
<evidence type="ECO:0000256" key="1">
    <source>
        <dbReference type="SAM" id="MobiDB-lite"/>
    </source>
</evidence>
<reference evidence="2" key="1">
    <citation type="journal article" date="2019" name="Sci. Rep.">
        <title>Draft genome of Tanacetum cinerariifolium, the natural source of mosquito coil.</title>
        <authorList>
            <person name="Yamashiro T."/>
            <person name="Shiraishi A."/>
            <person name="Satake H."/>
            <person name="Nakayama K."/>
        </authorList>
    </citation>
    <scope>NUCLEOTIDE SEQUENCE</scope>
</reference>